<dbReference type="FunFam" id="3.40.50.300:FF:000225">
    <property type="entry name" value="Thymidylate kinase"/>
    <property type="match status" value="1"/>
</dbReference>
<comment type="function">
    <text evidence="11 12">Phosphorylation of dTMP to form dTDP in both de novo and salvage pathways of dTTP synthesis.</text>
</comment>
<keyword evidence="16" id="KW-1185">Reference proteome</keyword>
<evidence type="ECO:0000256" key="4">
    <source>
        <dbReference type="ARBA" id="ARBA00022679"/>
    </source>
</evidence>
<dbReference type="InterPro" id="IPR018094">
    <property type="entry name" value="Thymidylate_kinase"/>
</dbReference>
<evidence type="ECO:0000256" key="5">
    <source>
        <dbReference type="ARBA" id="ARBA00022727"/>
    </source>
</evidence>
<dbReference type="HAMAP" id="MF_00165">
    <property type="entry name" value="Thymidylate_kinase"/>
    <property type="match status" value="1"/>
</dbReference>
<evidence type="ECO:0000256" key="8">
    <source>
        <dbReference type="ARBA" id="ARBA00022840"/>
    </source>
</evidence>
<sequence length="239" mass="24724">MAAEPGAATVSEAGPGSGPGRGRDGGLFVSFEGGDGAGKSTQLRRLAERLRAAGREVVATREPGGAPGAEQIRALVLEGEAGRWSPVSELLLFNAARRDHAERVIVPALARGAVVLCDRFADSTRVYQGAARDAGVGGLPGPSPEMAEALHALVIGIEPDATLIFDLDPEIALSRGVARGGEELRFERLGLAFHQSVRARFRALAERAPARCRLIDASGGAEAVAARVDAALAPLLEPA</sequence>
<dbReference type="PROSITE" id="PS01331">
    <property type="entry name" value="THYMIDYLATE_KINASE"/>
    <property type="match status" value="1"/>
</dbReference>
<dbReference type="EMBL" id="FNMZ01000001">
    <property type="protein sequence ID" value="SDW43886.1"/>
    <property type="molecule type" value="Genomic_DNA"/>
</dbReference>
<dbReference type="InterPro" id="IPR039430">
    <property type="entry name" value="Thymidylate_kin-like_dom"/>
</dbReference>
<keyword evidence="8 12" id="KW-0067">ATP-binding</keyword>
<evidence type="ECO:0000256" key="7">
    <source>
        <dbReference type="ARBA" id="ARBA00022777"/>
    </source>
</evidence>
<comment type="catalytic activity">
    <reaction evidence="10 12">
        <text>dTMP + ATP = dTDP + ADP</text>
        <dbReference type="Rhea" id="RHEA:13517"/>
        <dbReference type="ChEBI" id="CHEBI:30616"/>
        <dbReference type="ChEBI" id="CHEBI:58369"/>
        <dbReference type="ChEBI" id="CHEBI:63528"/>
        <dbReference type="ChEBI" id="CHEBI:456216"/>
        <dbReference type="EC" id="2.7.4.9"/>
    </reaction>
</comment>
<dbReference type="Gene3D" id="3.40.50.300">
    <property type="entry name" value="P-loop containing nucleotide triphosphate hydrolases"/>
    <property type="match status" value="1"/>
</dbReference>
<dbReference type="Proteomes" id="UP000199118">
    <property type="component" value="Unassembled WGS sequence"/>
</dbReference>
<dbReference type="GO" id="GO:0005524">
    <property type="term" value="F:ATP binding"/>
    <property type="evidence" value="ECO:0007669"/>
    <property type="project" value="UniProtKB-UniRule"/>
</dbReference>
<keyword evidence="4 12" id="KW-0808">Transferase</keyword>
<keyword evidence="7 12" id="KW-0418">Kinase</keyword>
<feature type="domain" description="Thymidylate kinase-like" evidence="14">
    <location>
        <begin position="31"/>
        <end position="226"/>
    </location>
</feature>
<evidence type="ECO:0000313" key="15">
    <source>
        <dbReference type="EMBL" id="SDW43886.1"/>
    </source>
</evidence>
<proteinExistence type="inferred from homology"/>
<dbReference type="PANTHER" id="PTHR10344:SF4">
    <property type="entry name" value="UMP-CMP KINASE 2, MITOCHONDRIAL"/>
    <property type="match status" value="1"/>
</dbReference>
<name>A0A1H2TIQ2_9RHOB</name>
<dbReference type="GO" id="GO:0006233">
    <property type="term" value="P:dTDP biosynthetic process"/>
    <property type="evidence" value="ECO:0007669"/>
    <property type="project" value="InterPro"/>
</dbReference>
<dbReference type="STRING" id="356660.SAMN05444336_1011013"/>
<evidence type="ECO:0000256" key="9">
    <source>
        <dbReference type="ARBA" id="ARBA00029962"/>
    </source>
</evidence>
<evidence type="ECO:0000256" key="6">
    <source>
        <dbReference type="ARBA" id="ARBA00022741"/>
    </source>
</evidence>
<reference evidence="15 16" key="1">
    <citation type="submission" date="2016-10" db="EMBL/GenBank/DDBJ databases">
        <authorList>
            <person name="de Groot N.N."/>
        </authorList>
    </citation>
    <scope>NUCLEOTIDE SEQUENCE [LARGE SCALE GENOMIC DNA]</scope>
    <source>
        <strain evidence="15 16">DSM 17890</strain>
    </source>
</reference>
<feature type="binding site" evidence="12">
    <location>
        <begin position="33"/>
        <end position="40"/>
    </location>
    <ligand>
        <name>ATP</name>
        <dbReference type="ChEBI" id="CHEBI:30616"/>
    </ligand>
</feature>
<organism evidence="15 16">
    <name type="scientific">Albimonas donghaensis</name>
    <dbReference type="NCBI Taxonomy" id="356660"/>
    <lineage>
        <taxon>Bacteria</taxon>
        <taxon>Pseudomonadati</taxon>
        <taxon>Pseudomonadota</taxon>
        <taxon>Alphaproteobacteria</taxon>
        <taxon>Rhodobacterales</taxon>
        <taxon>Paracoccaceae</taxon>
        <taxon>Albimonas</taxon>
    </lineage>
</organism>
<dbReference type="AlphaFoldDB" id="A0A1H2TIQ2"/>
<dbReference type="GO" id="GO:0004798">
    <property type="term" value="F:dTMP kinase activity"/>
    <property type="evidence" value="ECO:0007669"/>
    <property type="project" value="UniProtKB-UniRule"/>
</dbReference>
<dbReference type="SUPFAM" id="SSF52540">
    <property type="entry name" value="P-loop containing nucleoside triphosphate hydrolases"/>
    <property type="match status" value="1"/>
</dbReference>
<dbReference type="InterPro" id="IPR018095">
    <property type="entry name" value="Thymidylate_kin_CS"/>
</dbReference>
<accession>A0A1H2TIQ2</accession>
<evidence type="ECO:0000256" key="1">
    <source>
        <dbReference type="ARBA" id="ARBA00009776"/>
    </source>
</evidence>
<dbReference type="CDD" id="cd01672">
    <property type="entry name" value="TMPK"/>
    <property type="match status" value="1"/>
</dbReference>
<keyword evidence="6 12" id="KW-0547">Nucleotide-binding</keyword>
<evidence type="ECO:0000313" key="16">
    <source>
        <dbReference type="Proteomes" id="UP000199118"/>
    </source>
</evidence>
<evidence type="ECO:0000256" key="2">
    <source>
        <dbReference type="ARBA" id="ARBA00012980"/>
    </source>
</evidence>
<gene>
    <name evidence="12" type="primary">tmk</name>
    <name evidence="15" type="ORF">SAMN05444336_1011013</name>
</gene>
<evidence type="ECO:0000256" key="10">
    <source>
        <dbReference type="ARBA" id="ARBA00048743"/>
    </source>
</evidence>
<dbReference type="EC" id="2.7.4.9" evidence="2 12"/>
<keyword evidence="5 12" id="KW-0545">Nucleotide biosynthesis</keyword>
<dbReference type="PANTHER" id="PTHR10344">
    <property type="entry name" value="THYMIDYLATE KINASE"/>
    <property type="match status" value="1"/>
</dbReference>
<dbReference type="NCBIfam" id="TIGR00041">
    <property type="entry name" value="DTMP_kinase"/>
    <property type="match status" value="1"/>
</dbReference>
<evidence type="ECO:0000256" key="3">
    <source>
        <dbReference type="ARBA" id="ARBA00017144"/>
    </source>
</evidence>
<dbReference type="Pfam" id="PF02223">
    <property type="entry name" value="Thymidylate_kin"/>
    <property type="match status" value="1"/>
</dbReference>
<dbReference type="RefSeq" id="WP_092679992.1">
    <property type="nucleotide sequence ID" value="NZ_FNMZ01000001.1"/>
</dbReference>
<dbReference type="GO" id="GO:0006227">
    <property type="term" value="P:dUDP biosynthetic process"/>
    <property type="evidence" value="ECO:0007669"/>
    <property type="project" value="TreeGrafter"/>
</dbReference>
<dbReference type="InterPro" id="IPR027417">
    <property type="entry name" value="P-loop_NTPase"/>
</dbReference>
<dbReference type="GO" id="GO:0006235">
    <property type="term" value="P:dTTP biosynthetic process"/>
    <property type="evidence" value="ECO:0007669"/>
    <property type="project" value="UniProtKB-UniRule"/>
</dbReference>
<dbReference type="OrthoDB" id="9774907at2"/>
<protein>
    <recommendedName>
        <fullName evidence="3 12">Thymidylate kinase</fullName>
        <ecNumber evidence="2 12">2.7.4.9</ecNumber>
    </recommendedName>
    <alternativeName>
        <fullName evidence="9 12">dTMP kinase</fullName>
    </alternativeName>
</protein>
<evidence type="ECO:0000256" key="11">
    <source>
        <dbReference type="ARBA" id="ARBA00057735"/>
    </source>
</evidence>
<feature type="region of interest" description="Disordered" evidence="13">
    <location>
        <begin position="1"/>
        <end position="35"/>
    </location>
</feature>
<evidence type="ECO:0000256" key="13">
    <source>
        <dbReference type="SAM" id="MobiDB-lite"/>
    </source>
</evidence>
<evidence type="ECO:0000256" key="12">
    <source>
        <dbReference type="HAMAP-Rule" id="MF_00165"/>
    </source>
</evidence>
<comment type="similarity">
    <text evidence="1 12">Belongs to the thymidylate kinase family.</text>
</comment>
<evidence type="ECO:0000259" key="14">
    <source>
        <dbReference type="Pfam" id="PF02223"/>
    </source>
</evidence>
<dbReference type="GO" id="GO:0005829">
    <property type="term" value="C:cytosol"/>
    <property type="evidence" value="ECO:0007669"/>
    <property type="project" value="TreeGrafter"/>
</dbReference>